<organism evidence="3 4">
    <name type="scientific">Tetrahymena thermophila (strain SB210)</name>
    <dbReference type="NCBI Taxonomy" id="312017"/>
    <lineage>
        <taxon>Eukaryota</taxon>
        <taxon>Sar</taxon>
        <taxon>Alveolata</taxon>
        <taxon>Ciliophora</taxon>
        <taxon>Intramacronucleata</taxon>
        <taxon>Oligohymenophorea</taxon>
        <taxon>Hymenostomatida</taxon>
        <taxon>Tetrahymenina</taxon>
        <taxon>Tetrahymenidae</taxon>
        <taxon>Tetrahymena</taxon>
    </lineage>
</organism>
<evidence type="ECO:0000313" key="4">
    <source>
        <dbReference type="Proteomes" id="UP000009168"/>
    </source>
</evidence>
<keyword evidence="4" id="KW-1185">Reference proteome</keyword>
<dbReference type="RefSeq" id="XP_012655710.1">
    <property type="nucleotide sequence ID" value="XM_012800256.1"/>
</dbReference>
<gene>
    <name evidence="3" type="ORF">TTHERM_000467539</name>
</gene>
<protein>
    <submittedName>
        <fullName evidence="3">Uncharacterized protein</fullName>
    </submittedName>
</protein>
<keyword evidence="1" id="KW-0175">Coiled coil</keyword>
<dbReference type="Proteomes" id="UP000009168">
    <property type="component" value="Unassembled WGS sequence"/>
</dbReference>
<dbReference type="EMBL" id="GG662441">
    <property type="protein sequence ID" value="EWS71757.1"/>
    <property type="molecule type" value="Genomic_DNA"/>
</dbReference>
<evidence type="ECO:0000256" key="1">
    <source>
        <dbReference type="SAM" id="Coils"/>
    </source>
</evidence>
<feature type="region of interest" description="Disordered" evidence="2">
    <location>
        <begin position="473"/>
        <end position="500"/>
    </location>
</feature>
<proteinExistence type="predicted"/>
<evidence type="ECO:0000313" key="3">
    <source>
        <dbReference type="EMBL" id="EWS71757.1"/>
    </source>
</evidence>
<dbReference type="AlphaFoldDB" id="W7X293"/>
<feature type="region of interest" description="Disordered" evidence="2">
    <location>
        <begin position="1"/>
        <end position="20"/>
    </location>
</feature>
<dbReference type="STRING" id="312017.W7X293"/>
<sequence>MEVENIGPQKTPQKKASLGNQQIHESIIIQDDSPVLEQMKISISDQIKDSRSTLIDEKIEFSNNSYQNFDKRNENNNLFSSTERQKFMDFHKHLDNIVLHSNKQEKENLISQNLNDINKQLLNKNNVRDQYAQEQIQQQKLNELNIFKDSQNEEFRMKLKQKDFVISQKEEELAEQQRKLKNLEQKINMQETELIEYKQVNKKFQQLLDEQQSAFEKKIQKIQSNQDFTLEINGEWKTQLLEQKEKIEELQRQVLILNSKLEKKEIENQSLIEKNLELSNENYDLNENLEKQIREYKLLQAQRRQEEGIFDEYGNQQNKFINSLVSYQKDLKEVFQQINNNPIIEKYKKQNEELILENTSLREQVVKLNQELSEHQLEEAKKNHEEISNLSANQDENQKNNSETLYQSMMQKFIEMDEKMIQNDNEKFEALQQKNFWFGKSQSLENEVNSLKEQIKILNSKIEDLENQQIQMKQTNKKANNVNNNKTKKRKVGKDSDIEEDSMNITDKKLKPNYDLDTASVQLSVQESLHKNEMSAEKEQTSVPILSKPIQQSNQNVSVPSKNTALFKLRVCNKCNLNIKKLQEYETCTTCTKDYHTKCKGDSVVGTLCHICHEKQKKKINQEMEVEKQKEKPLDMVSEN</sequence>
<dbReference type="GeneID" id="24439129"/>
<dbReference type="KEGG" id="tet:TTHERM_000467539"/>
<name>W7X293_TETTS</name>
<reference evidence="4" key="1">
    <citation type="journal article" date="2006" name="PLoS Biol.">
        <title>Macronuclear genome sequence of the ciliate Tetrahymena thermophila, a model eukaryote.</title>
        <authorList>
            <person name="Eisen J.A."/>
            <person name="Coyne R.S."/>
            <person name="Wu M."/>
            <person name="Wu D."/>
            <person name="Thiagarajan M."/>
            <person name="Wortman J.R."/>
            <person name="Badger J.H."/>
            <person name="Ren Q."/>
            <person name="Amedeo P."/>
            <person name="Jones K.M."/>
            <person name="Tallon L.J."/>
            <person name="Delcher A.L."/>
            <person name="Salzberg S.L."/>
            <person name="Silva J.C."/>
            <person name="Haas B.J."/>
            <person name="Majoros W.H."/>
            <person name="Farzad M."/>
            <person name="Carlton J.M."/>
            <person name="Smith R.K. Jr."/>
            <person name="Garg J."/>
            <person name="Pearlman R.E."/>
            <person name="Karrer K.M."/>
            <person name="Sun L."/>
            <person name="Manning G."/>
            <person name="Elde N.C."/>
            <person name="Turkewitz A.P."/>
            <person name="Asai D.J."/>
            <person name="Wilkes D.E."/>
            <person name="Wang Y."/>
            <person name="Cai H."/>
            <person name="Collins K."/>
            <person name="Stewart B.A."/>
            <person name="Lee S.R."/>
            <person name="Wilamowska K."/>
            <person name="Weinberg Z."/>
            <person name="Ruzzo W.L."/>
            <person name="Wloga D."/>
            <person name="Gaertig J."/>
            <person name="Frankel J."/>
            <person name="Tsao C.-C."/>
            <person name="Gorovsky M.A."/>
            <person name="Keeling P.J."/>
            <person name="Waller R.F."/>
            <person name="Patron N.J."/>
            <person name="Cherry J.M."/>
            <person name="Stover N.A."/>
            <person name="Krieger C.J."/>
            <person name="del Toro C."/>
            <person name="Ryder H.F."/>
            <person name="Williamson S.C."/>
            <person name="Barbeau R.A."/>
            <person name="Hamilton E.P."/>
            <person name="Orias E."/>
        </authorList>
    </citation>
    <scope>NUCLEOTIDE SEQUENCE [LARGE SCALE GENOMIC DNA]</scope>
    <source>
        <strain evidence="4">SB210</strain>
    </source>
</reference>
<dbReference type="InParanoid" id="W7X293"/>
<evidence type="ECO:0000256" key="2">
    <source>
        <dbReference type="SAM" id="MobiDB-lite"/>
    </source>
</evidence>
<accession>W7X293</accession>
<feature type="coiled-coil region" evidence="1">
    <location>
        <begin position="124"/>
        <end position="200"/>
    </location>
</feature>
<feature type="compositionally biased region" description="Low complexity" evidence="2">
    <location>
        <begin position="473"/>
        <end position="485"/>
    </location>
</feature>
<feature type="coiled-coil region" evidence="1">
    <location>
        <begin position="233"/>
        <end position="306"/>
    </location>
</feature>